<evidence type="ECO:0000313" key="2">
    <source>
        <dbReference type="Proteomes" id="UP000019150"/>
    </source>
</evidence>
<dbReference type="RefSeq" id="WP_158436126.1">
    <property type="nucleotide sequence ID" value="NZ_CP006850.1"/>
</dbReference>
<keyword evidence="2" id="KW-1185">Reference proteome</keyword>
<evidence type="ECO:0000313" key="1">
    <source>
        <dbReference type="EMBL" id="AHH14827.1"/>
    </source>
</evidence>
<gene>
    <name evidence="1" type="ORF">NONO_c00040</name>
</gene>
<proteinExistence type="predicted"/>
<dbReference type="STRING" id="1415166.NONO_c00040"/>
<name>W5T6K0_9NOCA</name>
<dbReference type="KEGG" id="nno:NONO_c00040"/>
<dbReference type="AlphaFoldDB" id="W5T6K0"/>
<dbReference type="Proteomes" id="UP000019150">
    <property type="component" value="Chromosome"/>
</dbReference>
<accession>W5T6K0</accession>
<dbReference type="EMBL" id="CP006850">
    <property type="protein sequence ID" value="AHH14827.1"/>
    <property type="molecule type" value="Genomic_DNA"/>
</dbReference>
<organism evidence="1 2">
    <name type="scientific">Nocardia nova SH22a</name>
    <dbReference type="NCBI Taxonomy" id="1415166"/>
    <lineage>
        <taxon>Bacteria</taxon>
        <taxon>Bacillati</taxon>
        <taxon>Actinomycetota</taxon>
        <taxon>Actinomycetes</taxon>
        <taxon>Mycobacteriales</taxon>
        <taxon>Nocardiaceae</taxon>
        <taxon>Nocardia</taxon>
    </lineage>
</organism>
<protein>
    <submittedName>
        <fullName evidence="1">Uncharacterized protein</fullName>
    </submittedName>
</protein>
<reference evidence="1 2" key="1">
    <citation type="journal article" date="2014" name="Appl. Environ. Microbiol.">
        <title>Insights into the Microbial Degradation of Rubber and Gutta-Percha by Analysis of the Complete Genome of Nocardia nova SH22a.</title>
        <authorList>
            <person name="Luo Q."/>
            <person name="Hiessl S."/>
            <person name="Poehlein A."/>
            <person name="Daniel R."/>
            <person name="Steinbuchel A."/>
        </authorList>
    </citation>
    <scope>NUCLEOTIDE SEQUENCE [LARGE SCALE GENOMIC DNA]</scope>
    <source>
        <strain evidence="1">SH22a</strain>
    </source>
</reference>
<dbReference type="PATRIC" id="fig|1415166.3.peg.4"/>
<dbReference type="HOGENOM" id="CLU_3045837_0_0_11"/>
<sequence length="54" mass="5774">MVVKTVESDLITDSGFKIEELDEFNVATGANCQGTVSSPIGSLLSYCFVEEDGK</sequence>